<dbReference type="EMBL" id="JAEOXF010000003">
    <property type="protein sequence ID" value="MBK4724919.1"/>
    <property type="molecule type" value="Genomic_DNA"/>
</dbReference>
<reference evidence="1" key="1">
    <citation type="submission" date="2021-01" db="EMBL/GenBank/DDBJ databases">
        <title>Draft genome of Pantoea agglomerans Eh 335.</title>
        <authorList>
            <person name="Emsley S.A."/>
            <person name="Oline D.K."/>
            <person name="Saw J.H."/>
            <person name="Ushijima B."/>
            <person name="Videau P."/>
            <person name="Koyack M.J."/>
        </authorList>
    </citation>
    <scope>NUCLEOTIDE SEQUENCE</scope>
    <source>
        <strain evidence="1">Eh 335</strain>
    </source>
</reference>
<dbReference type="Proteomes" id="UP000633731">
    <property type="component" value="Unassembled WGS sequence"/>
</dbReference>
<gene>
    <name evidence="1" type="ORF">JJL49_06735</name>
</gene>
<comment type="caution">
    <text evidence="1">The sequence shown here is derived from an EMBL/GenBank/DDBJ whole genome shotgun (WGS) entry which is preliminary data.</text>
</comment>
<protein>
    <submittedName>
        <fullName evidence="1">Type II toxin-antitoxin system MqsA family antitoxin</fullName>
    </submittedName>
</protein>
<accession>A0ACC5RJP5</accession>
<evidence type="ECO:0000313" key="1">
    <source>
        <dbReference type="EMBL" id="MBK4724919.1"/>
    </source>
</evidence>
<name>A0ACC5RJP5_ENTAG</name>
<proteinExistence type="predicted"/>
<sequence>MEKRDLYHELVEGFTALAEHHQGKKTLKTHRLAAKAEVVLAPEELRTIRENLQLSQAVFAQYLQTGLTTYQNWEQGRAKPNKQAILLIRLIENESTTLEILAKLA</sequence>
<evidence type="ECO:0000313" key="2">
    <source>
        <dbReference type="Proteomes" id="UP000633731"/>
    </source>
</evidence>
<organism evidence="1 2">
    <name type="scientific">Enterobacter agglomerans</name>
    <name type="common">Erwinia herbicola</name>
    <name type="synonym">Pantoea agglomerans</name>
    <dbReference type="NCBI Taxonomy" id="549"/>
    <lineage>
        <taxon>Bacteria</taxon>
        <taxon>Pseudomonadati</taxon>
        <taxon>Pseudomonadota</taxon>
        <taxon>Gammaproteobacteria</taxon>
        <taxon>Enterobacterales</taxon>
        <taxon>Erwiniaceae</taxon>
        <taxon>Pantoea</taxon>
        <taxon>Pantoea agglomerans group</taxon>
    </lineage>
</organism>
<keyword evidence="2" id="KW-1185">Reference proteome</keyword>